<feature type="compositionally biased region" description="Basic and acidic residues" evidence="1">
    <location>
        <begin position="148"/>
        <end position="168"/>
    </location>
</feature>
<protein>
    <submittedName>
        <fullName evidence="3">Uncharacterized protein</fullName>
    </submittedName>
</protein>
<organism evidence="3 4">
    <name type="scientific">Pleuronectes platessa</name>
    <name type="common">European plaice</name>
    <dbReference type="NCBI Taxonomy" id="8262"/>
    <lineage>
        <taxon>Eukaryota</taxon>
        <taxon>Metazoa</taxon>
        <taxon>Chordata</taxon>
        <taxon>Craniata</taxon>
        <taxon>Vertebrata</taxon>
        <taxon>Euteleostomi</taxon>
        <taxon>Actinopterygii</taxon>
        <taxon>Neopterygii</taxon>
        <taxon>Teleostei</taxon>
        <taxon>Neoteleostei</taxon>
        <taxon>Acanthomorphata</taxon>
        <taxon>Carangaria</taxon>
        <taxon>Pleuronectiformes</taxon>
        <taxon>Pleuronectoidei</taxon>
        <taxon>Pleuronectidae</taxon>
        <taxon>Pleuronectes</taxon>
    </lineage>
</organism>
<keyword evidence="2" id="KW-0732">Signal</keyword>
<evidence type="ECO:0000313" key="4">
    <source>
        <dbReference type="Proteomes" id="UP001153269"/>
    </source>
</evidence>
<dbReference type="Proteomes" id="UP001153269">
    <property type="component" value="Unassembled WGS sequence"/>
</dbReference>
<dbReference type="EMBL" id="CADEAL010000503">
    <property type="protein sequence ID" value="CAB1421114.1"/>
    <property type="molecule type" value="Genomic_DNA"/>
</dbReference>
<comment type="caution">
    <text evidence="3">The sequence shown here is derived from an EMBL/GenBank/DDBJ whole genome shotgun (WGS) entry which is preliminary data.</text>
</comment>
<name>A0A9N7YEB1_PLEPL</name>
<dbReference type="AlphaFoldDB" id="A0A9N7YEB1"/>
<gene>
    <name evidence="3" type="ORF">PLEPLA_LOCUS8995</name>
</gene>
<feature type="chain" id="PRO_5040226011" evidence="2">
    <location>
        <begin position="18"/>
        <end position="198"/>
    </location>
</feature>
<keyword evidence="4" id="KW-1185">Reference proteome</keyword>
<sequence length="198" mass="20984">MVFLIVALCSLIRSAGSSPAVSSFAAAEQQLASFSARSGEGKAKAAGGVKKEKVEEDKQKEKKGRRGGGDLLLSIHPSPHLSLASAASAPLPTPPLLLLPLLDPPSPARICLLFLLRELFLELGGGGRSPPPSSAADPLQGIRRREGRKGGWKEGEGILEEVHRESRGKATPWVTEEQSGEEEKRLGGFLGRRVVVVV</sequence>
<feature type="region of interest" description="Disordered" evidence="1">
    <location>
        <begin position="126"/>
        <end position="182"/>
    </location>
</feature>
<feature type="signal peptide" evidence="2">
    <location>
        <begin position="1"/>
        <end position="17"/>
    </location>
</feature>
<accession>A0A9N7YEB1</accession>
<feature type="region of interest" description="Disordered" evidence="1">
    <location>
        <begin position="35"/>
        <end position="71"/>
    </location>
</feature>
<evidence type="ECO:0000256" key="2">
    <source>
        <dbReference type="SAM" id="SignalP"/>
    </source>
</evidence>
<proteinExistence type="predicted"/>
<evidence type="ECO:0000256" key="1">
    <source>
        <dbReference type="SAM" id="MobiDB-lite"/>
    </source>
</evidence>
<feature type="compositionally biased region" description="Basic and acidic residues" evidence="1">
    <location>
        <begin position="39"/>
        <end position="60"/>
    </location>
</feature>
<evidence type="ECO:0000313" key="3">
    <source>
        <dbReference type="EMBL" id="CAB1421114.1"/>
    </source>
</evidence>
<reference evidence="3" key="1">
    <citation type="submission" date="2020-03" db="EMBL/GenBank/DDBJ databases">
        <authorList>
            <person name="Weist P."/>
        </authorList>
    </citation>
    <scope>NUCLEOTIDE SEQUENCE</scope>
</reference>